<sequence length="203" mass="22194">MKKNVGWSLVLGLMALAGLQSCQLVAGAIEVAREVKDFPMEIKLHDGTVLAGEARMPNGGTRDVNLKLADGTKKEVESEDIAYLTAWNPKMPDSKFAMVYKDKKWMTPKAVGEHVAIFAYAADFFVGKDGTMTVSGTSISYIAFRPGEEEGTVVCSSDSSKKRARKSLMEYFADDPDLCTALDDGEIGPFDFERICEAYDPAK</sequence>
<evidence type="ECO:0000313" key="2">
    <source>
        <dbReference type="EMBL" id="EGG54131.1"/>
    </source>
</evidence>
<organism evidence="2 3">
    <name type="scientific">Paraprevotella xylaniphila YIT 11841</name>
    <dbReference type="NCBI Taxonomy" id="762982"/>
    <lineage>
        <taxon>Bacteria</taxon>
        <taxon>Pseudomonadati</taxon>
        <taxon>Bacteroidota</taxon>
        <taxon>Bacteroidia</taxon>
        <taxon>Bacteroidales</taxon>
        <taxon>Prevotellaceae</taxon>
        <taxon>Paraprevotella</taxon>
    </lineage>
</organism>
<dbReference type="STRING" id="762982.HMPREF9442_01717"/>
<dbReference type="OrthoDB" id="1066128at2"/>
<proteinExistence type="predicted"/>
<feature type="signal peptide" evidence="1">
    <location>
        <begin position="1"/>
        <end position="26"/>
    </location>
</feature>
<dbReference type="PROSITE" id="PS51257">
    <property type="entry name" value="PROKAR_LIPOPROTEIN"/>
    <property type="match status" value="1"/>
</dbReference>
<dbReference type="HOGENOM" id="CLU_1347855_0_0_10"/>
<dbReference type="AlphaFoldDB" id="F3QU46"/>
<gene>
    <name evidence="2" type="ORF">HMPREF9442_01717</name>
</gene>
<name>F3QU46_9BACT</name>
<protein>
    <submittedName>
        <fullName evidence="2">Conserved domain protein</fullName>
    </submittedName>
</protein>
<dbReference type="EMBL" id="AFBR01000046">
    <property type="protein sequence ID" value="EGG54131.1"/>
    <property type="molecule type" value="Genomic_DNA"/>
</dbReference>
<comment type="caution">
    <text evidence="2">The sequence shown here is derived from an EMBL/GenBank/DDBJ whole genome shotgun (WGS) entry which is preliminary data.</text>
</comment>
<keyword evidence="3" id="KW-1185">Reference proteome</keyword>
<evidence type="ECO:0000313" key="3">
    <source>
        <dbReference type="Proteomes" id="UP000005546"/>
    </source>
</evidence>
<evidence type="ECO:0000256" key="1">
    <source>
        <dbReference type="SAM" id="SignalP"/>
    </source>
</evidence>
<dbReference type="RefSeq" id="WP_008627011.1">
    <property type="nucleotide sequence ID" value="NZ_GL883846.1"/>
</dbReference>
<keyword evidence="1" id="KW-0732">Signal</keyword>
<dbReference type="eggNOG" id="ENOG50349N2">
    <property type="taxonomic scope" value="Bacteria"/>
</dbReference>
<feature type="chain" id="PRO_5003300906" evidence="1">
    <location>
        <begin position="27"/>
        <end position="203"/>
    </location>
</feature>
<dbReference type="Proteomes" id="UP000005546">
    <property type="component" value="Unassembled WGS sequence"/>
</dbReference>
<reference evidence="2 3" key="1">
    <citation type="submission" date="2011-02" db="EMBL/GenBank/DDBJ databases">
        <authorList>
            <person name="Weinstock G."/>
            <person name="Sodergren E."/>
            <person name="Clifton S."/>
            <person name="Fulton L."/>
            <person name="Fulton B."/>
            <person name="Courtney L."/>
            <person name="Fronick C."/>
            <person name="Harrison M."/>
            <person name="Strong C."/>
            <person name="Farmer C."/>
            <person name="Delahaunty K."/>
            <person name="Markovic C."/>
            <person name="Hall O."/>
            <person name="Minx P."/>
            <person name="Tomlinson C."/>
            <person name="Mitreva M."/>
            <person name="Hou S."/>
            <person name="Chen J."/>
            <person name="Wollam A."/>
            <person name="Pepin K.H."/>
            <person name="Johnson M."/>
            <person name="Bhonagiri V."/>
            <person name="Zhang X."/>
            <person name="Suruliraj S."/>
            <person name="Warren W."/>
            <person name="Chinwalla A."/>
            <person name="Mardis E.R."/>
            <person name="Wilson R.K."/>
        </authorList>
    </citation>
    <scope>NUCLEOTIDE SEQUENCE [LARGE SCALE GENOMIC DNA]</scope>
    <source>
        <strain evidence="2 3">YIT 11841</strain>
    </source>
</reference>
<accession>F3QU46</accession>